<dbReference type="Pfam" id="PF02878">
    <property type="entry name" value="PGM_PMM_I"/>
    <property type="match status" value="1"/>
</dbReference>
<evidence type="ECO:0000256" key="5">
    <source>
        <dbReference type="ARBA" id="ARBA00023235"/>
    </source>
</evidence>
<dbReference type="CDD" id="cd05799">
    <property type="entry name" value="PGM2"/>
    <property type="match status" value="1"/>
</dbReference>
<evidence type="ECO:0000256" key="3">
    <source>
        <dbReference type="ARBA" id="ARBA00022723"/>
    </source>
</evidence>
<dbReference type="SUPFAM" id="SSF53738">
    <property type="entry name" value="Phosphoglucomutase, first 3 domains"/>
    <property type="match status" value="3"/>
</dbReference>
<name>A0ABP3V4J6_9CLOT</name>
<dbReference type="SUPFAM" id="SSF55957">
    <property type="entry name" value="Phosphoglucomutase, C-terminal domain"/>
    <property type="match status" value="1"/>
</dbReference>
<evidence type="ECO:0000256" key="4">
    <source>
        <dbReference type="ARBA" id="ARBA00022842"/>
    </source>
</evidence>
<keyword evidence="10" id="KW-1185">Reference proteome</keyword>
<feature type="domain" description="Alpha-D-phosphohexomutase alpha/beta/alpha" evidence="8">
    <location>
        <begin position="323"/>
        <end position="447"/>
    </location>
</feature>
<evidence type="ECO:0000256" key="2">
    <source>
        <dbReference type="ARBA" id="ARBA00022553"/>
    </source>
</evidence>
<dbReference type="InterPro" id="IPR016055">
    <property type="entry name" value="A-D-PHexomutase_a/b/a-I/II/III"/>
</dbReference>
<keyword evidence="3" id="KW-0479">Metal-binding</keyword>
<dbReference type="PANTHER" id="PTHR45745">
    <property type="entry name" value="PHOSPHOMANNOMUTASE 45A"/>
    <property type="match status" value="1"/>
</dbReference>
<dbReference type="InterPro" id="IPR036900">
    <property type="entry name" value="A-D-PHexomutase_C_sf"/>
</dbReference>
<organism evidence="9 10">
    <name type="scientific">Clostridium oceanicum</name>
    <dbReference type="NCBI Taxonomy" id="1543"/>
    <lineage>
        <taxon>Bacteria</taxon>
        <taxon>Bacillati</taxon>
        <taxon>Bacillota</taxon>
        <taxon>Clostridia</taxon>
        <taxon>Eubacteriales</taxon>
        <taxon>Clostridiaceae</taxon>
        <taxon>Clostridium</taxon>
    </lineage>
</organism>
<evidence type="ECO:0000313" key="9">
    <source>
        <dbReference type="EMBL" id="GAA0747915.1"/>
    </source>
</evidence>
<dbReference type="Pfam" id="PF02879">
    <property type="entry name" value="PGM_PMM_II"/>
    <property type="match status" value="1"/>
</dbReference>
<comment type="caution">
    <text evidence="9">The sequence shown here is derived from an EMBL/GenBank/DDBJ whole genome shotgun (WGS) entry which is preliminary data.</text>
</comment>
<evidence type="ECO:0000256" key="1">
    <source>
        <dbReference type="ARBA" id="ARBA00010231"/>
    </source>
</evidence>
<dbReference type="InterPro" id="IPR005844">
    <property type="entry name" value="A-D-PHexomutase_a/b/a-I"/>
</dbReference>
<keyword evidence="5" id="KW-0413">Isomerase</keyword>
<protein>
    <submittedName>
        <fullName evidence="9">Phospho-sugar mutase</fullName>
    </submittedName>
</protein>
<dbReference type="Gene3D" id="3.30.310.50">
    <property type="entry name" value="Alpha-D-phosphohexomutase, C-terminal domain"/>
    <property type="match status" value="1"/>
</dbReference>
<evidence type="ECO:0000313" key="10">
    <source>
        <dbReference type="Proteomes" id="UP001501510"/>
    </source>
</evidence>
<evidence type="ECO:0000259" key="8">
    <source>
        <dbReference type="Pfam" id="PF02880"/>
    </source>
</evidence>
<dbReference type="RefSeq" id="WP_343764310.1">
    <property type="nucleotide sequence ID" value="NZ_BAAACG010000019.1"/>
</dbReference>
<dbReference type="EMBL" id="BAAACG010000019">
    <property type="protein sequence ID" value="GAA0747915.1"/>
    <property type="molecule type" value="Genomic_DNA"/>
</dbReference>
<gene>
    <name evidence="9" type="ORF">GCM10008906_37570</name>
</gene>
<dbReference type="InterPro" id="IPR005846">
    <property type="entry name" value="A-D-PHexomutase_a/b/a-III"/>
</dbReference>
<dbReference type="PANTHER" id="PTHR45745:SF1">
    <property type="entry name" value="PHOSPHOGLUCOMUTASE 2B-RELATED"/>
    <property type="match status" value="1"/>
</dbReference>
<accession>A0ABP3V4J6</accession>
<reference evidence="10" key="1">
    <citation type="journal article" date="2019" name="Int. J. Syst. Evol. Microbiol.">
        <title>The Global Catalogue of Microorganisms (GCM) 10K type strain sequencing project: providing services to taxonomists for standard genome sequencing and annotation.</title>
        <authorList>
            <consortium name="The Broad Institute Genomics Platform"/>
            <consortium name="The Broad Institute Genome Sequencing Center for Infectious Disease"/>
            <person name="Wu L."/>
            <person name="Ma J."/>
        </authorList>
    </citation>
    <scope>NUCLEOTIDE SEQUENCE [LARGE SCALE GENOMIC DNA]</scope>
    <source>
        <strain evidence="10">JCM 1407</strain>
    </source>
</reference>
<keyword evidence="2" id="KW-0597">Phosphoprotein</keyword>
<keyword evidence="4" id="KW-0460">Magnesium</keyword>
<proteinExistence type="inferred from homology"/>
<evidence type="ECO:0000259" key="7">
    <source>
        <dbReference type="Pfam" id="PF02879"/>
    </source>
</evidence>
<dbReference type="InterPro" id="IPR005845">
    <property type="entry name" value="A-D-PHexomutase_a/b/a-II"/>
</dbReference>
<feature type="domain" description="Alpha-D-phosphohexomutase alpha/beta/alpha" evidence="6">
    <location>
        <begin position="40"/>
        <end position="176"/>
    </location>
</feature>
<dbReference type="Pfam" id="PF02880">
    <property type="entry name" value="PGM_PMM_III"/>
    <property type="match status" value="1"/>
</dbReference>
<feature type="domain" description="Alpha-D-phosphohexomutase alpha/beta/alpha" evidence="7">
    <location>
        <begin position="207"/>
        <end position="312"/>
    </location>
</feature>
<sequence length="569" mass="65523">MNYKERYSSWINSPYINNKNKEKLKKLKEEEIKDRFYKEIEFGTGGLRGLIGLGSNRINVFMVAKVTQGLSDFLNNRYKNKISVAIAYDSRNMSLDFARKAAEVFCGNNIKTYIFKNIMPTPMLSYAVRNLNCKAGIVITASHNSKEYNGYKVYNKYGGQITDRDAKDIYGYIKSVKDFENINYGDLGEAKKIGLYNLISDTVENSYYSHVKDICIRKNLIKKNSESLKIIYTPLHGTGNIPVRRVLKDLGYENVFVVKQQERPDGEFSTVKYPNPEYKEVFDIAVDMAKNINPDIIIGTDPDCDRMGVMVKNKKNKYIPLTGNEVGALLTNYILEALKEINKLPKESVIIKTIVTTDMIKFIARKFNIEVIEVLTGFKYIGEKIEEINKDKKFIFGLEESYGYLFDTFVRDKDGVIAAVLVSEMTLYYKSKGKSLYEVLMELYKEYGCFTDRLVSIDLLGEKGEKIIEESMNKLRYKSINYINDTKIVRKIDYKYGTDKCLNKDKIKKIQLPKSNVLKYYLEDDSSFVIRPSGTEPKIKMYLSCKGKEIKQNNAKLDSLQDEIINIIN</sequence>
<dbReference type="Gene3D" id="3.40.120.10">
    <property type="entry name" value="Alpha-D-Glucose-1,6-Bisphosphate, subunit A, domain 3"/>
    <property type="match status" value="3"/>
</dbReference>
<comment type="similarity">
    <text evidence="1">Belongs to the phosphohexose mutase family.</text>
</comment>
<evidence type="ECO:0000259" key="6">
    <source>
        <dbReference type="Pfam" id="PF02878"/>
    </source>
</evidence>
<dbReference type="Proteomes" id="UP001501510">
    <property type="component" value="Unassembled WGS sequence"/>
</dbReference>